<sequence length="111" mass="12926">MKDELISSMGSWCDGVWNWNIMWNRNLRVGEEAQFEELKSLLSTTSLTQFRDDSSFSCLLPGKAIFLLGSSQFHRRVQGGLHHLDYLGVKEQVRSSDMNFFLFRDGLYREL</sequence>
<reference evidence="1" key="1">
    <citation type="submission" date="2022-10" db="EMBL/GenBank/DDBJ databases">
        <authorList>
            <person name="Hyden B.L."/>
            <person name="Feng K."/>
            <person name="Yates T."/>
            <person name="Jawdy S."/>
            <person name="Smart L.B."/>
            <person name="Muchero W."/>
        </authorList>
    </citation>
    <scope>NUCLEOTIDE SEQUENCE</scope>
    <source>
        <tissue evidence="1">Shoot tip</tissue>
    </source>
</reference>
<protein>
    <submittedName>
        <fullName evidence="1">Uncharacterized protein</fullName>
    </submittedName>
</protein>
<name>A0ABQ9BXW9_9ROSI</name>
<dbReference type="EMBL" id="JAPFFI010000006">
    <property type="protein sequence ID" value="KAJ6390903.1"/>
    <property type="molecule type" value="Genomic_DNA"/>
</dbReference>
<comment type="caution">
    <text evidence="1">The sequence shown here is derived from an EMBL/GenBank/DDBJ whole genome shotgun (WGS) entry which is preliminary data.</text>
</comment>
<organism evidence="1 2">
    <name type="scientific">Salix suchowensis</name>
    <dbReference type="NCBI Taxonomy" id="1278906"/>
    <lineage>
        <taxon>Eukaryota</taxon>
        <taxon>Viridiplantae</taxon>
        <taxon>Streptophyta</taxon>
        <taxon>Embryophyta</taxon>
        <taxon>Tracheophyta</taxon>
        <taxon>Spermatophyta</taxon>
        <taxon>Magnoliopsida</taxon>
        <taxon>eudicotyledons</taxon>
        <taxon>Gunneridae</taxon>
        <taxon>Pentapetalae</taxon>
        <taxon>rosids</taxon>
        <taxon>fabids</taxon>
        <taxon>Malpighiales</taxon>
        <taxon>Salicaceae</taxon>
        <taxon>Saliceae</taxon>
        <taxon>Salix</taxon>
    </lineage>
</organism>
<proteinExistence type="predicted"/>
<evidence type="ECO:0000313" key="2">
    <source>
        <dbReference type="Proteomes" id="UP001141253"/>
    </source>
</evidence>
<evidence type="ECO:0000313" key="1">
    <source>
        <dbReference type="EMBL" id="KAJ6390903.1"/>
    </source>
</evidence>
<accession>A0ABQ9BXW9</accession>
<keyword evidence="2" id="KW-1185">Reference proteome</keyword>
<reference evidence="1" key="2">
    <citation type="journal article" date="2023" name="Int. J. Mol. Sci.">
        <title>De Novo Assembly and Annotation of 11 Diverse Shrub Willow (Salix) Genomes Reveals Novel Gene Organization in Sex-Linked Regions.</title>
        <authorList>
            <person name="Hyden B."/>
            <person name="Feng K."/>
            <person name="Yates T.B."/>
            <person name="Jawdy S."/>
            <person name="Cereghino C."/>
            <person name="Smart L.B."/>
            <person name="Muchero W."/>
        </authorList>
    </citation>
    <scope>NUCLEOTIDE SEQUENCE</scope>
    <source>
        <tissue evidence="1">Shoot tip</tissue>
    </source>
</reference>
<gene>
    <name evidence="1" type="ORF">OIU77_024998</name>
</gene>
<dbReference type="Proteomes" id="UP001141253">
    <property type="component" value="Chromosome 2"/>
</dbReference>